<dbReference type="InterPro" id="IPR053192">
    <property type="entry name" value="Vacuole_Formation_Reg"/>
</dbReference>
<dbReference type="Pfam" id="PF03107">
    <property type="entry name" value="C1_2"/>
    <property type="match status" value="1"/>
</dbReference>
<sequence length="343" mass="39525">MRWSSWHVALAISISVKLALNCRRWYHTISIPIILWSFVYTNMIRNRDTSSAQGVGTCLQPPSTSVKSVRFIWILIVPFKRTSSGAGMSKICSMTAIATCLEEVDQDQTLKAFAFSVSFLSHHRQYATVAFIVTRLFTSVALIFPERFNILFILHTLSNVLISHENLGVMCLDSVLRSLMHKSHQHKLIYRTNARRYFTEDSPCQICTRSSVIFLDSFFCCMECGLNFHFECLDIPEYVVRKSHHIHPLVCELLPADDDFLEYCGVCETMIYAGHHAYSCQECDFLGHIGCILREEAPSPLYLKELYSSSEENTRPIYQEEHETDELETKVMVWLFNTNYSIH</sequence>
<reference evidence="3" key="1">
    <citation type="submission" date="2019-07" db="EMBL/GenBank/DDBJ databases">
        <authorList>
            <person name="Dittberner H."/>
        </authorList>
    </citation>
    <scope>NUCLEOTIDE SEQUENCE [LARGE SCALE GENOMIC DNA]</scope>
</reference>
<proteinExistence type="predicted"/>
<keyword evidence="4" id="KW-1185">Reference proteome</keyword>
<organism evidence="3 4">
    <name type="scientific">Arabis nemorensis</name>
    <dbReference type="NCBI Taxonomy" id="586526"/>
    <lineage>
        <taxon>Eukaryota</taxon>
        <taxon>Viridiplantae</taxon>
        <taxon>Streptophyta</taxon>
        <taxon>Embryophyta</taxon>
        <taxon>Tracheophyta</taxon>
        <taxon>Spermatophyta</taxon>
        <taxon>Magnoliopsida</taxon>
        <taxon>eudicotyledons</taxon>
        <taxon>Gunneridae</taxon>
        <taxon>Pentapetalae</taxon>
        <taxon>rosids</taxon>
        <taxon>malvids</taxon>
        <taxon>Brassicales</taxon>
        <taxon>Brassicaceae</taxon>
        <taxon>Arabideae</taxon>
        <taxon>Arabis</taxon>
    </lineage>
</organism>
<dbReference type="InterPro" id="IPR046349">
    <property type="entry name" value="C1-like_sf"/>
</dbReference>
<dbReference type="PANTHER" id="PTHR32410">
    <property type="entry name" value="CYSTEINE/HISTIDINE-RICH C1 DOMAIN FAMILY PROTEIN"/>
    <property type="match status" value="1"/>
</dbReference>
<dbReference type="PANTHER" id="PTHR32410:SF203">
    <property type="entry name" value="CYSTEINE_HISTIDINE-RICH C1 DOMAIN FAMILY PROTEIN"/>
    <property type="match status" value="1"/>
</dbReference>
<name>A0A565C4D2_9BRAS</name>
<comment type="caution">
    <text evidence="3">The sequence shown here is derived from an EMBL/GenBank/DDBJ whole genome shotgun (WGS) entry which is preliminary data.</text>
</comment>
<accession>A0A565C4D2</accession>
<protein>
    <recommendedName>
        <fullName evidence="2">DC1 domain-containing protein</fullName>
    </recommendedName>
</protein>
<keyword evidence="1" id="KW-0677">Repeat</keyword>
<dbReference type="AlphaFoldDB" id="A0A565C4D2"/>
<evidence type="ECO:0000256" key="1">
    <source>
        <dbReference type="ARBA" id="ARBA00022737"/>
    </source>
</evidence>
<dbReference type="OrthoDB" id="938199at2759"/>
<evidence type="ECO:0000313" key="4">
    <source>
        <dbReference type="Proteomes" id="UP000489600"/>
    </source>
</evidence>
<dbReference type="InterPro" id="IPR013083">
    <property type="entry name" value="Znf_RING/FYVE/PHD"/>
</dbReference>
<gene>
    <name evidence="3" type="ORF">ANE_LOCUS18909</name>
</gene>
<dbReference type="Proteomes" id="UP000489600">
    <property type="component" value="Unassembled WGS sequence"/>
</dbReference>
<dbReference type="EMBL" id="CABITT030000006">
    <property type="protein sequence ID" value="VVB08465.1"/>
    <property type="molecule type" value="Genomic_DNA"/>
</dbReference>
<dbReference type="Gene3D" id="3.30.40.10">
    <property type="entry name" value="Zinc/RING finger domain, C3HC4 (zinc finger)"/>
    <property type="match status" value="1"/>
</dbReference>
<feature type="domain" description="DC1" evidence="2">
    <location>
        <begin position="242"/>
        <end position="292"/>
    </location>
</feature>
<dbReference type="InterPro" id="IPR004146">
    <property type="entry name" value="DC1"/>
</dbReference>
<evidence type="ECO:0000313" key="3">
    <source>
        <dbReference type="EMBL" id="VVB08465.1"/>
    </source>
</evidence>
<evidence type="ECO:0000259" key="2">
    <source>
        <dbReference type="Pfam" id="PF03107"/>
    </source>
</evidence>
<dbReference type="SUPFAM" id="SSF57889">
    <property type="entry name" value="Cysteine-rich domain"/>
    <property type="match status" value="1"/>
</dbReference>